<dbReference type="EMBL" id="VSRR010000423">
    <property type="protein sequence ID" value="MPC15388.1"/>
    <property type="molecule type" value="Genomic_DNA"/>
</dbReference>
<reference evidence="2 3" key="1">
    <citation type="submission" date="2019-05" db="EMBL/GenBank/DDBJ databases">
        <title>Another draft genome of Portunus trituberculatus and its Hox gene families provides insights of decapod evolution.</title>
        <authorList>
            <person name="Jeong J.-H."/>
            <person name="Song I."/>
            <person name="Kim S."/>
            <person name="Choi T."/>
            <person name="Kim D."/>
            <person name="Ryu S."/>
            <person name="Kim W."/>
        </authorList>
    </citation>
    <scope>NUCLEOTIDE SEQUENCE [LARGE SCALE GENOMIC DNA]</scope>
    <source>
        <tissue evidence="2">Muscle</tissue>
    </source>
</reference>
<feature type="compositionally biased region" description="Basic and acidic residues" evidence="1">
    <location>
        <begin position="1"/>
        <end position="12"/>
    </location>
</feature>
<organism evidence="2 3">
    <name type="scientific">Portunus trituberculatus</name>
    <name type="common">Swimming crab</name>
    <name type="synonym">Neptunus trituberculatus</name>
    <dbReference type="NCBI Taxonomy" id="210409"/>
    <lineage>
        <taxon>Eukaryota</taxon>
        <taxon>Metazoa</taxon>
        <taxon>Ecdysozoa</taxon>
        <taxon>Arthropoda</taxon>
        <taxon>Crustacea</taxon>
        <taxon>Multicrustacea</taxon>
        <taxon>Malacostraca</taxon>
        <taxon>Eumalacostraca</taxon>
        <taxon>Eucarida</taxon>
        <taxon>Decapoda</taxon>
        <taxon>Pleocyemata</taxon>
        <taxon>Brachyura</taxon>
        <taxon>Eubrachyura</taxon>
        <taxon>Portunoidea</taxon>
        <taxon>Portunidae</taxon>
        <taxon>Portuninae</taxon>
        <taxon>Portunus</taxon>
    </lineage>
</organism>
<proteinExistence type="predicted"/>
<accession>A0A5B7D1M9</accession>
<protein>
    <submittedName>
        <fullName evidence="2">Uncharacterized protein</fullName>
    </submittedName>
</protein>
<comment type="caution">
    <text evidence="2">The sequence shown here is derived from an EMBL/GenBank/DDBJ whole genome shotgun (WGS) entry which is preliminary data.</text>
</comment>
<dbReference type="AlphaFoldDB" id="A0A5B7D1M9"/>
<sequence length="86" mass="9693">MGRRGEGDEGAKGTKGHPLSGSFTEILLRAQHNYHEASQEQTSAADNTRWLKYEERGQHREKTTPTFSLFNLIPKDQHCSLPPSLD</sequence>
<name>A0A5B7D1M9_PORTR</name>
<evidence type="ECO:0000313" key="3">
    <source>
        <dbReference type="Proteomes" id="UP000324222"/>
    </source>
</evidence>
<evidence type="ECO:0000313" key="2">
    <source>
        <dbReference type="EMBL" id="MPC15388.1"/>
    </source>
</evidence>
<dbReference type="Proteomes" id="UP000324222">
    <property type="component" value="Unassembled WGS sequence"/>
</dbReference>
<gene>
    <name evidence="2" type="ORF">E2C01_008178</name>
</gene>
<evidence type="ECO:0000256" key="1">
    <source>
        <dbReference type="SAM" id="MobiDB-lite"/>
    </source>
</evidence>
<feature type="region of interest" description="Disordered" evidence="1">
    <location>
        <begin position="1"/>
        <end position="21"/>
    </location>
</feature>
<keyword evidence="3" id="KW-1185">Reference proteome</keyword>